<feature type="transmembrane region" description="Helical" evidence="1">
    <location>
        <begin position="155"/>
        <end position="175"/>
    </location>
</feature>
<keyword evidence="3" id="KW-1185">Reference proteome</keyword>
<feature type="transmembrane region" description="Helical" evidence="1">
    <location>
        <begin position="81"/>
        <end position="100"/>
    </location>
</feature>
<keyword evidence="1" id="KW-0812">Transmembrane</keyword>
<dbReference type="Pfam" id="PF14808">
    <property type="entry name" value="TMEM164"/>
    <property type="match status" value="1"/>
</dbReference>
<feature type="transmembrane region" description="Helical" evidence="1">
    <location>
        <begin position="182"/>
        <end position="203"/>
    </location>
</feature>
<sequence length="346" mass="39731">MSLSHVLTNISAALYNINPHLCKIPPRGFDDEPCFCNSGGDDVDDTFESLESEYNNDILCKDIDHEHALSVGSWLLEPKQLVIEGIVGIFICCMILVWLIPKLRKISTNDDHAMTTTKQQQQQQIIQHPKGVPMISLLCLCVICSFKVSGFKNKIYYIVMPCNIQWVIAVLQCYIIPDSYSFLQLCLLQLRITYLFSVVIAIVTPNTEDCTGFGEYEFYWFNHFVLLILPLLYIKANKNVSCYPQSKTTTTSVLVYNTYWWLFSCLIFYIFYFGFVTVMSVYTGLNLNFMLHPPDDHFVLKGKSFRLVATALLTFLYIFSRLLCLIVEKKYLTVTTPTNIGTKKHL</sequence>
<protein>
    <recommendedName>
        <fullName evidence="4">Transmembrane protein</fullName>
    </recommendedName>
</protein>
<feature type="transmembrane region" description="Helical" evidence="1">
    <location>
        <begin position="218"/>
        <end position="237"/>
    </location>
</feature>
<feature type="transmembrane region" description="Helical" evidence="1">
    <location>
        <begin position="305"/>
        <end position="327"/>
    </location>
</feature>
<dbReference type="InterPro" id="IPR026508">
    <property type="entry name" value="TMEM164"/>
</dbReference>
<evidence type="ECO:0000256" key="1">
    <source>
        <dbReference type="SAM" id="Phobius"/>
    </source>
</evidence>
<gene>
    <name evidence="2" type="ORF">FRACYDRAFT_247163</name>
</gene>
<keyword evidence="1" id="KW-0472">Membrane</keyword>
<dbReference type="PANTHER" id="PTHR20948:SF2">
    <property type="entry name" value="TRANSMEMBRANE PROTEIN 164"/>
    <property type="match status" value="1"/>
</dbReference>
<organism evidence="2 3">
    <name type="scientific">Fragilariopsis cylindrus CCMP1102</name>
    <dbReference type="NCBI Taxonomy" id="635003"/>
    <lineage>
        <taxon>Eukaryota</taxon>
        <taxon>Sar</taxon>
        <taxon>Stramenopiles</taxon>
        <taxon>Ochrophyta</taxon>
        <taxon>Bacillariophyta</taxon>
        <taxon>Bacillariophyceae</taxon>
        <taxon>Bacillariophycidae</taxon>
        <taxon>Bacillariales</taxon>
        <taxon>Bacillariaceae</taxon>
        <taxon>Fragilariopsis</taxon>
    </lineage>
</organism>
<dbReference type="OrthoDB" id="17328at2759"/>
<dbReference type="Proteomes" id="UP000095751">
    <property type="component" value="Unassembled WGS sequence"/>
</dbReference>
<dbReference type="EMBL" id="KV784371">
    <property type="protein sequence ID" value="OEU10620.1"/>
    <property type="molecule type" value="Genomic_DNA"/>
</dbReference>
<feature type="transmembrane region" description="Helical" evidence="1">
    <location>
        <begin position="131"/>
        <end position="149"/>
    </location>
</feature>
<dbReference type="PANTHER" id="PTHR20948">
    <property type="entry name" value="TRANSMEMBRANE PROTEIN 164"/>
    <property type="match status" value="1"/>
</dbReference>
<keyword evidence="1" id="KW-1133">Transmembrane helix</keyword>
<dbReference type="KEGG" id="fcy:FRACYDRAFT_247163"/>
<dbReference type="AlphaFoldDB" id="A0A1E7EX52"/>
<feature type="transmembrane region" description="Helical" evidence="1">
    <location>
        <begin position="258"/>
        <end position="285"/>
    </location>
</feature>
<evidence type="ECO:0000313" key="2">
    <source>
        <dbReference type="EMBL" id="OEU10620.1"/>
    </source>
</evidence>
<reference evidence="2 3" key="1">
    <citation type="submission" date="2016-09" db="EMBL/GenBank/DDBJ databases">
        <title>Extensive genetic diversity and differential bi-allelic expression allows diatom success in the polar Southern Ocean.</title>
        <authorList>
            <consortium name="DOE Joint Genome Institute"/>
            <person name="Mock T."/>
            <person name="Otillar R.P."/>
            <person name="Strauss J."/>
            <person name="Dupont C."/>
            <person name="Frickenhaus S."/>
            <person name="Maumus F."/>
            <person name="Mcmullan M."/>
            <person name="Sanges R."/>
            <person name="Schmutz J."/>
            <person name="Toseland A."/>
            <person name="Valas R."/>
            <person name="Veluchamy A."/>
            <person name="Ward B.J."/>
            <person name="Allen A."/>
            <person name="Barry K."/>
            <person name="Falciatore A."/>
            <person name="Ferrante M."/>
            <person name="Fortunato A.E."/>
            <person name="Gloeckner G."/>
            <person name="Gruber A."/>
            <person name="Hipkin R."/>
            <person name="Janech M."/>
            <person name="Kroth P."/>
            <person name="Leese F."/>
            <person name="Lindquist E."/>
            <person name="Lyon B.R."/>
            <person name="Martin J."/>
            <person name="Mayer C."/>
            <person name="Parker M."/>
            <person name="Quesneville H."/>
            <person name="Raymond J."/>
            <person name="Uhlig C."/>
            <person name="Valentin K.U."/>
            <person name="Worden A.Z."/>
            <person name="Armbrust E.V."/>
            <person name="Bowler C."/>
            <person name="Green B."/>
            <person name="Moulton V."/>
            <person name="Van Oosterhout C."/>
            <person name="Grigoriev I."/>
        </authorList>
    </citation>
    <scope>NUCLEOTIDE SEQUENCE [LARGE SCALE GENOMIC DNA]</scope>
    <source>
        <strain evidence="2 3">CCMP1102</strain>
    </source>
</reference>
<evidence type="ECO:0008006" key="4">
    <source>
        <dbReference type="Google" id="ProtNLM"/>
    </source>
</evidence>
<evidence type="ECO:0000313" key="3">
    <source>
        <dbReference type="Proteomes" id="UP000095751"/>
    </source>
</evidence>
<name>A0A1E7EX52_9STRA</name>
<accession>A0A1E7EX52</accession>
<dbReference type="InParanoid" id="A0A1E7EX52"/>
<proteinExistence type="predicted"/>